<dbReference type="AlphaFoldDB" id="A0A4Y7Q1K6"/>
<feature type="transmembrane region" description="Helical" evidence="1">
    <location>
        <begin position="97"/>
        <end position="117"/>
    </location>
</feature>
<dbReference type="OrthoDB" id="3366475at2759"/>
<evidence type="ECO:0000256" key="1">
    <source>
        <dbReference type="SAM" id="Phobius"/>
    </source>
</evidence>
<proteinExistence type="predicted"/>
<feature type="transmembrane region" description="Helical" evidence="1">
    <location>
        <begin position="6"/>
        <end position="25"/>
    </location>
</feature>
<sequence length="187" mass="20597">MARPNPVVHIALVLAAVYICVPLYFHFFPYSSSKSNFPASGSSNASDDTQSKSNPPALYFLALLNRFILASMSYTWTFMTHLPHVPLYPLRIVLPPILTILHPAILAVKLIMDAVILTPYRIVSKVAEFFYPLYVFCGVACVFGAILGLGGRLLSNALIPSILGQRTAETSLAKPKRSNGSRKKMLR</sequence>
<evidence type="ECO:0000313" key="2">
    <source>
        <dbReference type="EMBL" id="TDL21118.1"/>
    </source>
</evidence>
<dbReference type="Proteomes" id="UP000294933">
    <property type="component" value="Unassembled WGS sequence"/>
</dbReference>
<protein>
    <submittedName>
        <fullName evidence="2">Uncharacterized protein</fullName>
    </submittedName>
</protein>
<gene>
    <name evidence="2" type="ORF">BD410DRAFT_316030</name>
</gene>
<feature type="transmembrane region" description="Helical" evidence="1">
    <location>
        <begin position="57"/>
        <end position="77"/>
    </location>
</feature>
<dbReference type="VEuPathDB" id="FungiDB:BD410DRAFT_316030"/>
<keyword evidence="1" id="KW-0812">Transmembrane</keyword>
<evidence type="ECO:0000313" key="3">
    <source>
        <dbReference type="Proteomes" id="UP000294933"/>
    </source>
</evidence>
<reference evidence="2 3" key="1">
    <citation type="submission" date="2018-06" db="EMBL/GenBank/DDBJ databases">
        <title>A transcriptomic atlas of mushroom development highlights an independent origin of complex multicellularity.</title>
        <authorList>
            <consortium name="DOE Joint Genome Institute"/>
            <person name="Krizsan K."/>
            <person name="Almasi E."/>
            <person name="Merenyi Z."/>
            <person name="Sahu N."/>
            <person name="Viragh M."/>
            <person name="Koszo T."/>
            <person name="Mondo S."/>
            <person name="Kiss B."/>
            <person name="Balint B."/>
            <person name="Kues U."/>
            <person name="Barry K."/>
            <person name="Hegedus J.C."/>
            <person name="Henrissat B."/>
            <person name="Johnson J."/>
            <person name="Lipzen A."/>
            <person name="Ohm R."/>
            <person name="Nagy I."/>
            <person name="Pangilinan J."/>
            <person name="Yan J."/>
            <person name="Xiong Y."/>
            <person name="Grigoriev I.V."/>
            <person name="Hibbett D.S."/>
            <person name="Nagy L.G."/>
        </authorList>
    </citation>
    <scope>NUCLEOTIDE SEQUENCE [LARGE SCALE GENOMIC DNA]</scope>
    <source>
        <strain evidence="2 3">SZMC22713</strain>
    </source>
</reference>
<keyword evidence="3" id="KW-1185">Reference proteome</keyword>
<feature type="transmembrane region" description="Helical" evidence="1">
    <location>
        <begin position="129"/>
        <end position="150"/>
    </location>
</feature>
<name>A0A4Y7Q1K6_9AGAM</name>
<organism evidence="2 3">
    <name type="scientific">Rickenella mellea</name>
    <dbReference type="NCBI Taxonomy" id="50990"/>
    <lineage>
        <taxon>Eukaryota</taxon>
        <taxon>Fungi</taxon>
        <taxon>Dikarya</taxon>
        <taxon>Basidiomycota</taxon>
        <taxon>Agaricomycotina</taxon>
        <taxon>Agaricomycetes</taxon>
        <taxon>Hymenochaetales</taxon>
        <taxon>Rickenellaceae</taxon>
        <taxon>Rickenella</taxon>
    </lineage>
</organism>
<dbReference type="EMBL" id="ML170183">
    <property type="protein sequence ID" value="TDL21118.1"/>
    <property type="molecule type" value="Genomic_DNA"/>
</dbReference>
<accession>A0A4Y7Q1K6</accession>
<keyword evidence="1" id="KW-1133">Transmembrane helix</keyword>
<keyword evidence="1" id="KW-0472">Membrane</keyword>